<keyword evidence="2" id="KW-1185">Reference proteome</keyword>
<reference evidence="2" key="1">
    <citation type="submission" date="2016-10" db="EMBL/GenBank/DDBJ databases">
        <authorList>
            <person name="Varghese N."/>
            <person name="Submissions S."/>
        </authorList>
    </citation>
    <scope>NUCLEOTIDE SEQUENCE [LARGE SCALE GENOMIC DNA]</scope>
    <source>
        <strain evidence="2">DSM 44771</strain>
    </source>
</reference>
<evidence type="ECO:0000313" key="1">
    <source>
        <dbReference type="EMBL" id="SFS68057.1"/>
    </source>
</evidence>
<name>A0A1I6RTK3_9PSEU</name>
<protein>
    <submittedName>
        <fullName evidence="1">Uncharacterized protein</fullName>
    </submittedName>
</protein>
<sequence>MFAVAKSNETGLNWLGEGSAVGFLDRFRSRRPGTGRRATSADTDHLRDWAAQHRGVEGYLEPRTFVTETTLLLIAHDGEWTRRRVASPSAAGRFTKQLGIPLYEVAKVGYPQRMRDYQARQRILRRRAQRAADERP</sequence>
<proteinExistence type="predicted"/>
<accession>A0A1I6RTK3</accession>
<dbReference type="Proteomes" id="UP000198852">
    <property type="component" value="Unassembled WGS sequence"/>
</dbReference>
<evidence type="ECO:0000313" key="2">
    <source>
        <dbReference type="Proteomes" id="UP000198852"/>
    </source>
</evidence>
<organism evidence="1 2">
    <name type="scientific">Saccharopolyspora flava</name>
    <dbReference type="NCBI Taxonomy" id="95161"/>
    <lineage>
        <taxon>Bacteria</taxon>
        <taxon>Bacillati</taxon>
        <taxon>Actinomycetota</taxon>
        <taxon>Actinomycetes</taxon>
        <taxon>Pseudonocardiales</taxon>
        <taxon>Pseudonocardiaceae</taxon>
        <taxon>Saccharopolyspora</taxon>
    </lineage>
</organism>
<dbReference type="EMBL" id="FOZX01000003">
    <property type="protein sequence ID" value="SFS68057.1"/>
    <property type="molecule type" value="Genomic_DNA"/>
</dbReference>
<dbReference type="AlphaFoldDB" id="A0A1I6RTK3"/>
<gene>
    <name evidence="1" type="ORF">SAMN05660874_02671</name>
</gene>
<dbReference type="STRING" id="95161.SAMN05660874_02671"/>